<evidence type="ECO:0000256" key="2">
    <source>
        <dbReference type="ARBA" id="ARBA00006966"/>
    </source>
</evidence>
<dbReference type="Gene3D" id="3.90.1150.10">
    <property type="entry name" value="Aspartate Aminotransferase, domain 1"/>
    <property type="match status" value="1"/>
</dbReference>
<evidence type="ECO:0000259" key="6">
    <source>
        <dbReference type="Pfam" id="PF01212"/>
    </source>
</evidence>
<organism evidence="7 8">
    <name type="scientific">Enhygromyxa salina</name>
    <dbReference type="NCBI Taxonomy" id="215803"/>
    <lineage>
        <taxon>Bacteria</taxon>
        <taxon>Pseudomonadati</taxon>
        <taxon>Myxococcota</taxon>
        <taxon>Polyangia</taxon>
        <taxon>Nannocystales</taxon>
        <taxon>Nannocystaceae</taxon>
        <taxon>Enhygromyxa</taxon>
    </lineage>
</organism>
<reference evidence="7 8" key="1">
    <citation type="submission" date="2014-12" db="EMBL/GenBank/DDBJ databases">
        <title>Genome assembly of Enhygromyxa salina DSM 15201.</title>
        <authorList>
            <person name="Sharma G."/>
            <person name="Subramanian S."/>
        </authorList>
    </citation>
    <scope>NUCLEOTIDE SEQUENCE [LARGE SCALE GENOMIC DNA]</scope>
    <source>
        <strain evidence="7 8">DSM 15201</strain>
    </source>
</reference>
<protein>
    <submittedName>
        <fullName evidence="7">Low-specificity L-threonine aldolase</fullName>
    </submittedName>
</protein>
<dbReference type="Gene3D" id="3.40.640.10">
    <property type="entry name" value="Type I PLP-dependent aspartate aminotransferase-like (Major domain)"/>
    <property type="match status" value="1"/>
</dbReference>
<evidence type="ECO:0000256" key="1">
    <source>
        <dbReference type="ARBA" id="ARBA00001933"/>
    </source>
</evidence>
<dbReference type="GO" id="GO:0006567">
    <property type="term" value="P:L-threonine catabolic process"/>
    <property type="evidence" value="ECO:0007669"/>
    <property type="project" value="TreeGrafter"/>
</dbReference>
<name>A0A0C1ZZW1_9BACT</name>
<dbReference type="EMBL" id="JMCC02000033">
    <property type="protein sequence ID" value="KIG16688.1"/>
    <property type="molecule type" value="Genomic_DNA"/>
</dbReference>
<dbReference type="SUPFAM" id="SSF53383">
    <property type="entry name" value="PLP-dependent transferases"/>
    <property type="match status" value="1"/>
</dbReference>
<feature type="modified residue" description="N6-(pyridoxal phosphate)lysine" evidence="5">
    <location>
        <position position="203"/>
    </location>
</feature>
<evidence type="ECO:0000256" key="4">
    <source>
        <dbReference type="ARBA" id="ARBA00023239"/>
    </source>
</evidence>
<dbReference type="RefSeq" id="WP_052549103.1">
    <property type="nucleotide sequence ID" value="NZ_JMCC02000033.1"/>
</dbReference>
<proteinExistence type="inferred from homology"/>
<dbReference type="AlphaFoldDB" id="A0A0C1ZZW1"/>
<dbReference type="InterPro" id="IPR015422">
    <property type="entry name" value="PyrdxlP-dep_Trfase_small"/>
</dbReference>
<dbReference type="InterPro" id="IPR023603">
    <property type="entry name" value="Low_specificity_L-TA-like"/>
</dbReference>
<evidence type="ECO:0000313" key="7">
    <source>
        <dbReference type="EMBL" id="KIG16688.1"/>
    </source>
</evidence>
<dbReference type="InterPro" id="IPR015421">
    <property type="entry name" value="PyrdxlP-dep_Trfase_major"/>
</dbReference>
<dbReference type="GO" id="GO:0005829">
    <property type="term" value="C:cytosol"/>
    <property type="evidence" value="ECO:0007669"/>
    <property type="project" value="TreeGrafter"/>
</dbReference>
<dbReference type="Proteomes" id="UP000031599">
    <property type="component" value="Unassembled WGS sequence"/>
</dbReference>
<comment type="similarity">
    <text evidence="2">Belongs to the threonine aldolase family.</text>
</comment>
<dbReference type="NCBIfam" id="NF041359">
    <property type="entry name" value="GntG_guanitoxin"/>
    <property type="match status" value="1"/>
</dbReference>
<dbReference type="InterPro" id="IPR001597">
    <property type="entry name" value="ArAA_b-elim_lyase/Thr_aldolase"/>
</dbReference>
<evidence type="ECO:0000256" key="3">
    <source>
        <dbReference type="ARBA" id="ARBA00022898"/>
    </source>
</evidence>
<dbReference type="PANTHER" id="PTHR48097">
    <property type="entry name" value="L-THREONINE ALDOLASE-RELATED"/>
    <property type="match status" value="1"/>
</dbReference>
<comment type="caution">
    <text evidence="7">The sequence shown here is derived from an EMBL/GenBank/DDBJ whole genome shotgun (WGS) entry which is preliminary data.</text>
</comment>
<dbReference type="GO" id="GO:0006545">
    <property type="term" value="P:glycine biosynthetic process"/>
    <property type="evidence" value="ECO:0007669"/>
    <property type="project" value="TreeGrafter"/>
</dbReference>
<comment type="cofactor">
    <cofactor evidence="1">
        <name>pyridoxal 5'-phosphate</name>
        <dbReference type="ChEBI" id="CHEBI:597326"/>
    </cofactor>
</comment>
<keyword evidence="3" id="KW-0663">Pyridoxal phosphate</keyword>
<gene>
    <name evidence="7" type="ORF">DB30_04161</name>
</gene>
<keyword evidence="4" id="KW-0456">Lyase</keyword>
<evidence type="ECO:0000313" key="8">
    <source>
        <dbReference type="Proteomes" id="UP000031599"/>
    </source>
</evidence>
<dbReference type="PANTHER" id="PTHR48097:SF9">
    <property type="entry name" value="L-THREONINE ALDOLASE"/>
    <property type="match status" value="1"/>
</dbReference>
<dbReference type="FunFam" id="3.40.640.10:FF:000030">
    <property type="entry name" value="Low-specificity L-threonine aldolase"/>
    <property type="match status" value="1"/>
</dbReference>
<dbReference type="InterPro" id="IPR015424">
    <property type="entry name" value="PyrdxlP-dep_Trfase"/>
</dbReference>
<dbReference type="Pfam" id="PF01212">
    <property type="entry name" value="Beta_elim_lyase"/>
    <property type="match status" value="1"/>
</dbReference>
<evidence type="ECO:0000256" key="5">
    <source>
        <dbReference type="PIRSR" id="PIRSR017617-1"/>
    </source>
</evidence>
<dbReference type="PIRSF" id="PIRSF017617">
    <property type="entry name" value="Thr_aldolase"/>
    <property type="match status" value="1"/>
</dbReference>
<accession>A0A0C1ZZW1</accession>
<feature type="domain" description="Aromatic amino acid beta-eliminating lyase/threonine aldolase" evidence="6">
    <location>
        <begin position="7"/>
        <end position="290"/>
    </location>
</feature>
<sequence length="348" mass="36981">MSPKPINLRSDTQTLPTPAMLQAIASAELGDDTYDADPTVKRFEAMAAAAIGKPAAMLAISGHMANLIALIVHAPAGSEVILDADSHIFHYEVGSLGSVAHLMPWPVTSEAGMLDPQRVAAAIRERDIHYPTPRLLCLENTHNRSGGRVIPLGLHDELCEVAHARGLAVHLDGARIFNAAIAAGVSVHAYTAKVDSVMFALTKGLSCPLGSVLAGDEAFIAEARHVRRRLGGGMRQAGIIAAAGIVALETMIEPLAHDHARARALAEGLARIPGLRVDMASVETNMVYVNHTATGRSTDQIIELLARHSVIASNRPPDHIRLVTNRHHDDATITEAITRVQAAINSIV</sequence>
<dbReference type="GO" id="GO:0008732">
    <property type="term" value="F:L-allo-threonine aldolase activity"/>
    <property type="evidence" value="ECO:0007669"/>
    <property type="project" value="TreeGrafter"/>
</dbReference>